<comment type="caution">
    <text evidence="2">The sequence shown here is derived from an EMBL/GenBank/DDBJ whole genome shotgun (WGS) entry which is preliminary data.</text>
</comment>
<gene>
    <name evidence="2" type="ORF">HGA11_05140</name>
</gene>
<sequence>MPKLTKKVKSLFSRRRPVTREDAAEIADWLNEGGALHPDGPPTVIDPKKNKKS</sequence>
<dbReference type="GeneID" id="300447145"/>
<accession>A0A7X6RV59</accession>
<protein>
    <submittedName>
        <fullName evidence="2">Uncharacterized protein</fullName>
    </submittedName>
</protein>
<feature type="region of interest" description="Disordered" evidence="1">
    <location>
        <begin position="31"/>
        <end position="53"/>
    </location>
</feature>
<dbReference type="AlphaFoldDB" id="A0A7X6RV59"/>
<evidence type="ECO:0000256" key="1">
    <source>
        <dbReference type="SAM" id="MobiDB-lite"/>
    </source>
</evidence>
<dbReference type="RefSeq" id="WP_162563166.1">
    <property type="nucleotide sequence ID" value="NZ_HG322951.1"/>
</dbReference>
<reference evidence="2 3" key="1">
    <citation type="submission" date="2020-04" db="EMBL/GenBank/DDBJ databases">
        <title>MicrobeNet Type strains.</title>
        <authorList>
            <person name="Nicholson A.C."/>
        </authorList>
    </citation>
    <scope>NUCLEOTIDE SEQUENCE [LARGE SCALE GENOMIC DNA]</scope>
    <source>
        <strain evidence="2 3">ATCC 700731</strain>
    </source>
</reference>
<proteinExistence type="predicted"/>
<evidence type="ECO:0000313" key="2">
    <source>
        <dbReference type="EMBL" id="NKZ10356.1"/>
    </source>
</evidence>
<evidence type="ECO:0000313" key="3">
    <source>
        <dbReference type="Proteomes" id="UP000518188"/>
    </source>
</evidence>
<organism evidence="2 3">
    <name type="scientific">Mycolicibacterium septicum DSM 44393</name>
    <dbReference type="NCBI Taxonomy" id="1341646"/>
    <lineage>
        <taxon>Bacteria</taxon>
        <taxon>Bacillati</taxon>
        <taxon>Actinomycetota</taxon>
        <taxon>Actinomycetes</taxon>
        <taxon>Mycobacteriales</taxon>
        <taxon>Mycobacteriaceae</taxon>
        <taxon>Mycolicibacterium</taxon>
    </lineage>
</organism>
<dbReference type="Proteomes" id="UP000518188">
    <property type="component" value="Unassembled WGS sequence"/>
</dbReference>
<name>A0A7X6RV59_9MYCO</name>
<dbReference type="EMBL" id="JAAXPJ010000001">
    <property type="protein sequence ID" value="NKZ10356.1"/>
    <property type="molecule type" value="Genomic_DNA"/>
</dbReference>